<sequence length="109" mass="12597">MRAREKLSEGITSNRRNFYLERKEKEARLLWKGKRRRRSMGLEVKERVRIEEQGLDVLEGSGKNEQSDRLLVRHLCSGSPFQSPAVANPDSQGSTCRVPVGRCRSAKRW</sequence>
<proteinExistence type="predicted"/>
<dbReference type="HOGENOM" id="CLU_2185891_0_0_1"/>
<evidence type="ECO:0000313" key="1">
    <source>
        <dbReference type="EMBL" id="KIO18900.1"/>
    </source>
</evidence>
<protein>
    <submittedName>
        <fullName evidence="1">Uncharacterized protein</fullName>
    </submittedName>
</protein>
<name>A0A0C3PVD4_9AGAM</name>
<keyword evidence="2" id="KW-1185">Reference proteome</keyword>
<reference evidence="2" key="2">
    <citation type="submission" date="2015-01" db="EMBL/GenBank/DDBJ databases">
        <title>Evolutionary Origins and Diversification of the Mycorrhizal Mutualists.</title>
        <authorList>
            <consortium name="DOE Joint Genome Institute"/>
            <consortium name="Mycorrhizal Genomics Consortium"/>
            <person name="Kohler A."/>
            <person name="Kuo A."/>
            <person name="Nagy L.G."/>
            <person name="Floudas D."/>
            <person name="Copeland A."/>
            <person name="Barry K.W."/>
            <person name="Cichocki N."/>
            <person name="Veneault-Fourrey C."/>
            <person name="LaButti K."/>
            <person name="Lindquist E.A."/>
            <person name="Lipzen A."/>
            <person name="Lundell T."/>
            <person name="Morin E."/>
            <person name="Murat C."/>
            <person name="Riley R."/>
            <person name="Ohm R."/>
            <person name="Sun H."/>
            <person name="Tunlid A."/>
            <person name="Henrissat B."/>
            <person name="Grigoriev I.V."/>
            <person name="Hibbett D.S."/>
            <person name="Martin F."/>
        </authorList>
    </citation>
    <scope>NUCLEOTIDE SEQUENCE [LARGE SCALE GENOMIC DNA]</scope>
    <source>
        <strain evidence="2">MUT 4182</strain>
    </source>
</reference>
<evidence type="ECO:0000313" key="2">
    <source>
        <dbReference type="Proteomes" id="UP000054248"/>
    </source>
</evidence>
<dbReference type="Proteomes" id="UP000054248">
    <property type="component" value="Unassembled WGS sequence"/>
</dbReference>
<gene>
    <name evidence="1" type="ORF">M407DRAFT_154398</name>
</gene>
<reference evidence="1 2" key="1">
    <citation type="submission" date="2014-04" db="EMBL/GenBank/DDBJ databases">
        <authorList>
            <consortium name="DOE Joint Genome Institute"/>
            <person name="Kuo A."/>
            <person name="Girlanda M."/>
            <person name="Perotto S."/>
            <person name="Kohler A."/>
            <person name="Nagy L.G."/>
            <person name="Floudas D."/>
            <person name="Copeland A."/>
            <person name="Barry K.W."/>
            <person name="Cichocki N."/>
            <person name="Veneault-Fourrey C."/>
            <person name="LaButti K."/>
            <person name="Lindquist E.A."/>
            <person name="Lipzen A."/>
            <person name="Lundell T."/>
            <person name="Morin E."/>
            <person name="Murat C."/>
            <person name="Sun H."/>
            <person name="Tunlid A."/>
            <person name="Henrissat B."/>
            <person name="Grigoriev I.V."/>
            <person name="Hibbett D.S."/>
            <person name="Martin F."/>
            <person name="Nordberg H.P."/>
            <person name="Cantor M.N."/>
            <person name="Hua S.X."/>
        </authorList>
    </citation>
    <scope>NUCLEOTIDE SEQUENCE [LARGE SCALE GENOMIC DNA]</scope>
    <source>
        <strain evidence="1 2">MUT 4182</strain>
    </source>
</reference>
<dbReference type="AlphaFoldDB" id="A0A0C3PVD4"/>
<accession>A0A0C3PVD4</accession>
<dbReference type="EMBL" id="KN823252">
    <property type="protein sequence ID" value="KIO18900.1"/>
    <property type="molecule type" value="Genomic_DNA"/>
</dbReference>
<organism evidence="1 2">
    <name type="scientific">Tulasnella calospora MUT 4182</name>
    <dbReference type="NCBI Taxonomy" id="1051891"/>
    <lineage>
        <taxon>Eukaryota</taxon>
        <taxon>Fungi</taxon>
        <taxon>Dikarya</taxon>
        <taxon>Basidiomycota</taxon>
        <taxon>Agaricomycotina</taxon>
        <taxon>Agaricomycetes</taxon>
        <taxon>Cantharellales</taxon>
        <taxon>Tulasnellaceae</taxon>
        <taxon>Tulasnella</taxon>
    </lineage>
</organism>